<feature type="non-terminal residue" evidence="6">
    <location>
        <position position="202"/>
    </location>
</feature>
<dbReference type="InterPro" id="IPR038081">
    <property type="entry name" value="CalX-like_sf"/>
</dbReference>
<dbReference type="AlphaFoldDB" id="A0A8J8FHQ4"/>
<reference evidence="6" key="1">
    <citation type="submission" date="2019-10" db="EMBL/GenBank/DDBJ databases">
        <title>Draft genome sequence of Panacibacter sp. KCS-6.</title>
        <authorList>
            <person name="Yim K.J."/>
        </authorList>
    </citation>
    <scope>NUCLEOTIDE SEQUENCE</scope>
    <source>
        <strain evidence="6">KCS-6</strain>
    </source>
</reference>
<evidence type="ECO:0000256" key="3">
    <source>
        <dbReference type="ARBA" id="ARBA00022837"/>
    </source>
</evidence>
<dbReference type="Pfam" id="PF03160">
    <property type="entry name" value="Calx-beta"/>
    <property type="match status" value="1"/>
</dbReference>
<accession>A0A8J8FHQ4</accession>
<dbReference type="InterPro" id="IPR003644">
    <property type="entry name" value="Calx_beta"/>
</dbReference>
<name>A0A8J8FHQ4_9BACT</name>
<keyword evidence="1" id="KW-0732">Signal</keyword>
<evidence type="ECO:0000259" key="5">
    <source>
        <dbReference type="SMART" id="SM00237"/>
    </source>
</evidence>
<feature type="domain" description="Calx-beta" evidence="5">
    <location>
        <begin position="30"/>
        <end position="131"/>
    </location>
</feature>
<evidence type="ECO:0000256" key="1">
    <source>
        <dbReference type="ARBA" id="ARBA00022729"/>
    </source>
</evidence>
<dbReference type="SMART" id="SM00237">
    <property type="entry name" value="Calx_beta"/>
    <property type="match status" value="1"/>
</dbReference>
<feature type="non-terminal residue" evidence="6">
    <location>
        <position position="1"/>
    </location>
</feature>
<comment type="caution">
    <text evidence="6">The sequence shown here is derived from an EMBL/GenBank/DDBJ whole genome shotgun (WGS) entry which is preliminary data.</text>
</comment>
<dbReference type="PANTHER" id="PTHR11878">
    <property type="entry name" value="SODIUM/CALCIUM EXCHANGER"/>
    <property type="match status" value="1"/>
</dbReference>
<proteinExistence type="predicted"/>
<organism evidence="6 7">
    <name type="scientific">Limnovirga soli</name>
    <dbReference type="NCBI Taxonomy" id="2656915"/>
    <lineage>
        <taxon>Bacteria</taxon>
        <taxon>Pseudomonadati</taxon>
        <taxon>Bacteroidota</taxon>
        <taxon>Chitinophagia</taxon>
        <taxon>Chitinophagales</taxon>
        <taxon>Chitinophagaceae</taxon>
        <taxon>Limnovirga</taxon>
    </lineage>
</organism>
<keyword evidence="4" id="KW-0813">Transport</keyword>
<evidence type="ECO:0000256" key="4">
    <source>
        <dbReference type="ARBA" id="ARBA00023065"/>
    </source>
</evidence>
<dbReference type="SUPFAM" id="SSF141072">
    <property type="entry name" value="CalX-like"/>
    <property type="match status" value="1"/>
</dbReference>
<keyword evidence="7" id="KW-1185">Reference proteome</keyword>
<dbReference type="InterPro" id="IPR051171">
    <property type="entry name" value="CaCA"/>
</dbReference>
<gene>
    <name evidence="6" type="ORF">GD597_21570</name>
</gene>
<dbReference type="EMBL" id="WHPF01000045">
    <property type="protein sequence ID" value="NNV58063.1"/>
    <property type="molecule type" value="Genomic_DNA"/>
</dbReference>
<dbReference type="RefSeq" id="WP_216368662.1">
    <property type="nucleotide sequence ID" value="NZ_WHPF01000045.1"/>
</dbReference>
<evidence type="ECO:0000256" key="2">
    <source>
        <dbReference type="ARBA" id="ARBA00022737"/>
    </source>
</evidence>
<dbReference type="Proteomes" id="UP000598971">
    <property type="component" value="Unassembled WGS sequence"/>
</dbReference>
<dbReference type="PANTHER" id="PTHR11878:SF65">
    <property type="entry name" value="NA_CA-EXCHANGE PROTEIN, ISOFORM G"/>
    <property type="match status" value="1"/>
</dbReference>
<sequence length="202" mass="21206">TVTNSLDCDDQNASVHPGATEICGNGIDDNCNGQIDENCTSNIRFTIADKAKLEGNGPRTISFIVKLSKASTQTVQVSYATQNITALAGPDYSAKTGTLTFAPGVRKQTINITINGDRIVEPDETFRILLSNPVNASMPDGEAIGTIINDDATAVAATVEPTNTAAKSVTVTTGLKVSPNPATTTLYVQLTGYKGNVTLQLR</sequence>
<evidence type="ECO:0000313" key="7">
    <source>
        <dbReference type="Proteomes" id="UP000598971"/>
    </source>
</evidence>
<protein>
    <recommendedName>
        <fullName evidence="5">Calx-beta domain-containing protein</fullName>
    </recommendedName>
</protein>
<dbReference type="Gene3D" id="2.60.40.2030">
    <property type="match status" value="1"/>
</dbReference>
<dbReference type="GO" id="GO:0007154">
    <property type="term" value="P:cell communication"/>
    <property type="evidence" value="ECO:0007669"/>
    <property type="project" value="InterPro"/>
</dbReference>
<keyword evidence="2" id="KW-0677">Repeat</keyword>
<keyword evidence="4" id="KW-0406">Ion transport</keyword>
<dbReference type="GO" id="GO:0016020">
    <property type="term" value="C:membrane"/>
    <property type="evidence" value="ECO:0007669"/>
    <property type="project" value="InterPro"/>
</dbReference>
<dbReference type="GO" id="GO:0030001">
    <property type="term" value="P:metal ion transport"/>
    <property type="evidence" value="ECO:0007669"/>
    <property type="project" value="TreeGrafter"/>
</dbReference>
<keyword evidence="3" id="KW-0106">Calcium</keyword>
<evidence type="ECO:0000313" key="6">
    <source>
        <dbReference type="EMBL" id="NNV58063.1"/>
    </source>
</evidence>
<dbReference type="Pfam" id="PF11617">
    <property type="entry name" value="Cu-binding_MopE"/>
    <property type="match status" value="1"/>
</dbReference>
<dbReference type="InterPro" id="IPR021655">
    <property type="entry name" value="Put_metal-bd"/>
</dbReference>